<dbReference type="Proteomes" id="UP000324222">
    <property type="component" value="Unassembled WGS sequence"/>
</dbReference>
<evidence type="ECO:0000313" key="2">
    <source>
        <dbReference type="EMBL" id="MPC99221.1"/>
    </source>
</evidence>
<reference evidence="2 3" key="1">
    <citation type="submission" date="2019-05" db="EMBL/GenBank/DDBJ databases">
        <title>Another draft genome of Portunus trituberculatus and its Hox gene families provides insights of decapod evolution.</title>
        <authorList>
            <person name="Jeong J.-H."/>
            <person name="Song I."/>
            <person name="Kim S."/>
            <person name="Choi T."/>
            <person name="Kim D."/>
            <person name="Ryu S."/>
            <person name="Kim W."/>
        </authorList>
    </citation>
    <scope>NUCLEOTIDE SEQUENCE [LARGE SCALE GENOMIC DNA]</scope>
    <source>
        <tissue evidence="2">Muscle</tissue>
    </source>
</reference>
<sequence length="108" mass="11703">MGTKCNKLMVYDVNTRQMDVIPSLRSPEVARPPEQQQCGIHSIEINPSRSLLATGALNSNDIAVYRLPTLDPGPGTPTWHSGRSVRVREGVKEGCQDSLKASSRVSGS</sequence>
<keyword evidence="3" id="KW-1185">Reference proteome</keyword>
<gene>
    <name evidence="2" type="primary">dcaf12</name>
    <name evidence="2" type="ORF">E2C01_094621</name>
</gene>
<dbReference type="Pfam" id="PF23760">
    <property type="entry name" value="Beta-prop_DCAF12"/>
    <property type="match status" value="1"/>
</dbReference>
<name>A0A5B7JML9_PORTR</name>
<dbReference type="EMBL" id="VSRR010117465">
    <property type="protein sequence ID" value="MPC99221.1"/>
    <property type="molecule type" value="Genomic_DNA"/>
</dbReference>
<comment type="caution">
    <text evidence="2">The sequence shown here is derived from an EMBL/GenBank/DDBJ whole genome shotgun (WGS) entry which is preliminary data.</text>
</comment>
<protein>
    <submittedName>
        <fullName evidence="2">DDB1-and CUL4-associated factor 12</fullName>
    </submittedName>
</protein>
<proteinExistence type="predicted"/>
<dbReference type="AlphaFoldDB" id="A0A5B7JML9"/>
<feature type="domain" description="DDB1- and CUL4-associated factor 12 beta-propeller" evidence="1">
    <location>
        <begin position="2"/>
        <end position="72"/>
    </location>
</feature>
<accession>A0A5B7JML9</accession>
<dbReference type="InterPro" id="IPR056151">
    <property type="entry name" value="Beta-prop_DCAF12"/>
</dbReference>
<evidence type="ECO:0000313" key="3">
    <source>
        <dbReference type="Proteomes" id="UP000324222"/>
    </source>
</evidence>
<evidence type="ECO:0000259" key="1">
    <source>
        <dbReference type="Pfam" id="PF23760"/>
    </source>
</evidence>
<dbReference type="OrthoDB" id="9610195at2759"/>
<organism evidence="2 3">
    <name type="scientific">Portunus trituberculatus</name>
    <name type="common">Swimming crab</name>
    <name type="synonym">Neptunus trituberculatus</name>
    <dbReference type="NCBI Taxonomy" id="210409"/>
    <lineage>
        <taxon>Eukaryota</taxon>
        <taxon>Metazoa</taxon>
        <taxon>Ecdysozoa</taxon>
        <taxon>Arthropoda</taxon>
        <taxon>Crustacea</taxon>
        <taxon>Multicrustacea</taxon>
        <taxon>Malacostraca</taxon>
        <taxon>Eumalacostraca</taxon>
        <taxon>Eucarida</taxon>
        <taxon>Decapoda</taxon>
        <taxon>Pleocyemata</taxon>
        <taxon>Brachyura</taxon>
        <taxon>Eubrachyura</taxon>
        <taxon>Portunoidea</taxon>
        <taxon>Portunidae</taxon>
        <taxon>Portuninae</taxon>
        <taxon>Portunus</taxon>
    </lineage>
</organism>